<keyword evidence="3" id="KW-1185">Reference proteome</keyword>
<keyword evidence="1" id="KW-1133">Transmembrane helix</keyword>
<protein>
    <submittedName>
        <fullName evidence="2">Uncharacterized protein</fullName>
    </submittedName>
</protein>
<reference evidence="2" key="1">
    <citation type="submission" date="2023-12" db="EMBL/GenBank/DDBJ databases">
        <authorList>
            <person name="Brown T."/>
        </authorList>
    </citation>
    <scope>NUCLEOTIDE SEQUENCE</scope>
</reference>
<name>A0ABN9ZEH6_PIPNA</name>
<dbReference type="Proteomes" id="UP001314169">
    <property type="component" value="Chromosome 11"/>
</dbReference>
<organism evidence="2 3">
    <name type="scientific">Pipistrellus nathusii</name>
    <name type="common">Nathusius' pipistrelle</name>
    <dbReference type="NCBI Taxonomy" id="59473"/>
    <lineage>
        <taxon>Eukaryota</taxon>
        <taxon>Metazoa</taxon>
        <taxon>Chordata</taxon>
        <taxon>Craniata</taxon>
        <taxon>Vertebrata</taxon>
        <taxon>Euteleostomi</taxon>
        <taxon>Mammalia</taxon>
        <taxon>Eutheria</taxon>
        <taxon>Laurasiatheria</taxon>
        <taxon>Chiroptera</taxon>
        <taxon>Yangochiroptera</taxon>
        <taxon>Vespertilionidae</taxon>
        <taxon>Pipistrellus</taxon>
    </lineage>
</organism>
<sequence length="102" mass="11870">MVLLTVDTIVFLNFVFYISSATYLKYVILSSYLYGGGRLCTYCSATLALYFLSSNCLKLEQTHWQYSCFCSELQSWLFMLFTKWCFWLGITAVKLISVHYTS</sequence>
<feature type="transmembrane region" description="Helical" evidence="1">
    <location>
        <begin position="6"/>
        <end position="24"/>
    </location>
</feature>
<evidence type="ECO:0000313" key="2">
    <source>
        <dbReference type="EMBL" id="CAK6434632.1"/>
    </source>
</evidence>
<proteinExistence type="predicted"/>
<keyword evidence="1" id="KW-0472">Membrane</keyword>
<keyword evidence="1" id="KW-0812">Transmembrane</keyword>
<accession>A0ABN9ZEH6</accession>
<feature type="transmembrane region" description="Helical" evidence="1">
    <location>
        <begin position="73"/>
        <end position="96"/>
    </location>
</feature>
<gene>
    <name evidence="2" type="ORF">MPIPNATIZW_LOCUS2938</name>
</gene>
<evidence type="ECO:0000256" key="1">
    <source>
        <dbReference type="SAM" id="Phobius"/>
    </source>
</evidence>
<evidence type="ECO:0000313" key="3">
    <source>
        <dbReference type="Proteomes" id="UP001314169"/>
    </source>
</evidence>
<dbReference type="EMBL" id="OY882868">
    <property type="protein sequence ID" value="CAK6434632.1"/>
    <property type="molecule type" value="Genomic_DNA"/>
</dbReference>